<dbReference type="RefSeq" id="WP_314013854.1">
    <property type="nucleotide sequence ID" value="NZ_JAVTTP010000001.1"/>
</dbReference>
<sequence>MKYKAETPEEYIGQLPEDRQKVVSKLRKTILNNLPEGFEEQMSYGMLGYVVPHSVYPDGYHCDPKLPLPFMNLASQKNHVSVYHSGVYADPGLYEWFMTEYPKHCQSKLDMGKSCIRFKNMESIPYTLIGELAAKMTVANWVSIYEKNIKKN</sequence>
<proteinExistence type="predicted"/>
<dbReference type="SUPFAM" id="SSF159888">
    <property type="entry name" value="YdhG-like"/>
    <property type="match status" value="1"/>
</dbReference>
<evidence type="ECO:0000313" key="2">
    <source>
        <dbReference type="EMBL" id="MDT7828503.1"/>
    </source>
</evidence>
<accession>A0ABU3L5H5</accession>
<feature type="domain" description="YdhG-like" evidence="1">
    <location>
        <begin position="19"/>
        <end position="135"/>
    </location>
</feature>
<evidence type="ECO:0000313" key="3">
    <source>
        <dbReference type="Proteomes" id="UP001250656"/>
    </source>
</evidence>
<dbReference type="InterPro" id="IPR014922">
    <property type="entry name" value="YdhG-like"/>
</dbReference>
<protein>
    <submittedName>
        <fullName evidence="2">DUF1801 domain-containing protein</fullName>
    </submittedName>
</protein>
<name>A0ABU3L5H5_9FLAO</name>
<dbReference type="Pfam" id="PF08818">
    <property type="entry name" value="DUF1801"/>
    <property type="match status" value="1"/>
</dbReference>
<dbReference type="Gene3D" id="3.90.1150.200">
    <property type="match status" value="1"/>
</dbReference>
<organism evidence="2 3">
    <name type="scientific">Pricia mediterranea</name>
    <dbReference type="NCBI Taxonomy" id="3076079"/>
    <lineage>
        <taxon>Bacteria</taxon>
        <taxon>Pseudomonadati</taxon>
        <taxon>Bacteroidota</taxon>
        <taxon>Flavobacteriia</taxon>
        <taxon>Flavobacteriales</taxon>
        <taxon>Flavobacteriaceae</taxon>
        <taxon>Pricia</taxon>
    </lineage>
</organism>
<evidence type="ECO:0000259" key="1">
    <source>
        <dbReference type="Pfam" id="PF08818"/>
    </source>
</evidence>
<reference evidence="2 3" key="1">
    <citation type="submission" date="2023-09" db="EMBL/GenBank/DDBJ databases">
        <title>Novel taxa isolated from Blanes Bay.</title>
        <authorList>
            <person name="Rey-Velasco X."/>
            <person name="Lucena T."/>
        </authorList>
    </citation>
    <scope>NUCLEOTIDE SEQUENCE [LARGE SCALE GENOMIC DNA]</scope>
    <source>
        <strain evidence="2 3">S334</strain>
    </source>
</reference>
<gene>
    <name evidence="2" type="ORF">RQM65_07500</name>
</gene>
<dbReference type="EMBL" id="JAVTTP010000001">
    <property type="protein sequence ID" value="MDT7828503.1"/>
    <property type="molecule type" value="Genomic_DNA"/>
</dbReference>
<comment type="caution">
    <text evidence="2">The sequence shown here is derived from an EMBL/GenBank/DDBJ whole genome shotgun (WGS) entry which is preliminary data.</text>
</comment>
<keyword evidence="3" id="KW-1185">Reference proteome</keyword>
<dbReference type="Proteomes" id="UP001250656">
    <property type="component" value="Unassembled WGS sequence"/>
</dbReference>